<reference evidence="2" key="1">
    <citation type="journal article" date="2014" name="Int. J. Syst. Evol. Microbiol.">
        <title>Complete genome sequence of Corynebacterium casei LMG S-19264T (=DSM 44701T), isolated from a smear-ripened cheese.</title>
        <authorList>
            <consortium name="US DOE Joint Genome Institute (JGI-PGF)"/>
            <person name="Walter F."/>
            <person name="Albersmeier A."/>
            <person name="Kalinowski J."/>
            <person name="Ruckert C."/>
        </authorList>
    </citation>
    <scope>NUCLEOTIDE SEQUENCE</scope>
    <source>
        <strain evidence="2">CGMCC 4.3508</strain>
    </source>
</reference>
<feature type="region of interest" description="Disordered" evidence="1">
    <location>
        <begin position="303"/>
        <end position="328"/>
    </location>
</feature>
<feature type="region of interest" description="Disordered" evidence="1">
    <location>
        <begin position="3164"/>
        <end position="3255"/>
    </location>
</feature>
<dbReference type="EMBL" id="BMMH01000025">
    <property type="protein sequence ID" value="GGL39858.1"/>
    <property type="molecule type" value="Genomic_DNA"/>
</dbReference>
<feature type="region of interest" description="Disordered" evidence="1">
    <location>
        <begin position="956"/>
        <end position="976"/>
    </location>
</feature>
<dbReference type="PANTHER" id="PTHR48125">
    <property type="entry name" value="LP07818P1"/>
    <property type="match status" value="1"/>
</dbReference>
<protein>
    <submittedName>
        <fullName evidence="2">Uncharacterized protein</fullName>
    </submittedName>
</protein>
<feature type="compositionally biased region" description="Polar residues" evidence="1">
    <location>
        <begin position="357"/>
        <end position="367"/>
    </location>
</feature>
<keyword evidence="3" id="KW-1185">Reference proteome</keyword>
<gene>
    <name evidence="2" type="ORF">GCM10011588_63360</name>
</gene>
<dbReference type="Proteomes" id="UP000638263">
    <property type="component" value="Unassembled WGS sequence"/>
</dbReference>
<feature type="region of interest" description="Disordered" evidence="1">
    <location>
        <begin position="342"/>
        <end position="669"/>
    </location>
</feature>
<organism evidence="2 3">
    <name type="scientific">Nocardia jinanensis</name>
    <dbReference type="NCBI Taxonomy" id="382504"/>
    <lineage>
        <taxon>Bacteria</taxon>
        <taxon>Bacillati</taxon>
        <taxon>Actinomycetota</taxon>
        <taxon>Actinomycetes</taxon>
        <taxon>Mycobacteriales</taxon>
        <taxon>Nocardiaceae</taxon>
        <taxon>Nocardia</taxon>
    </lineage>
</organism>
<proteinExistence type="predicted"/>
<evidence type="ECO:0000256" key="1">
    <source>
        <dbReference type="SAM" id="MobiDB-lite"/>
    </source>
</evidence>
<evidence type="ECO:0000313" key="3">
    <source>
        <dbReference type="Proteomes" id="UP000638263"/>
    </source>
</evidence>
<sequence>MVALPESFPLGVCEPVLGPFPRGDPEALRVGGDAWERAARRCRSEAEGLEGVASSVPGCLSGDTAVEAQRVLVGSAAQKRYLAAHCESKAVECRETANTIELGQFTWIVMGLALVVELLASLAMPVAGPAAAAGVRAAARKGWQLAWVQLIESVVALCARLSASRAALIGQGIVVGGVFGGGVTWGGQVWQQQRGDRDRIDWETVTVSGAGGAAGGLGAGVLYTRPLAGALARLQAAGTRGANAVAMLLAGGAAGVAGGVTGTLGGAVAASAYSGGPVMPDGSEFYLGAVSGALEGLLSGGVHTIGHSATPPPPPAGPLGRPARSPKPSDLAEIFTRAMNAHASGPSGRADLPGITATGSAHLSSSPGDRPPAVPASSGEPVAESVVGAAGTVPDPDPAAATTDHLPASDRSATTPDRTTPGVTAEAGTTAYTGIDSYPGPTTHGAPAGHSDTVTRYSTGPAAGDASATTAVSAPDGPATTPPATVTDSATHTTGDPAADYIPAGADIAVSAADTGHSAVPAPSDPPVETPATPHSAGAHNRPEPQPNIPWTRTTEHSTPPRLPTPEHTPSPWQSQRNPPLEPGSSAPPTSTATHPPTTTATPTDAPPTPGRGAAPPHLRPGTTRNTPARTGHHSAPHNVTATPDNPPRRAISTPITTPPHLTSPWHPSGPIPYPAVLTGFGNSADGDHADPDLVTPTGSRLLPEVGSSAGLLGVPGSDDWTRWDPERVAIELRRQLLDTTGSDIPVLGFDRDSVDPEIAREYARAVVDNFAEAPHVLLDSIEIGPIDDAKPELVPAEVQYRPVTAADGAVRLTRHLVLNQLFAADPGKIRRLVDGNAELHHFADSARTRPLYTVISHDFGHLLDRTGKTSARKPAANALLQHYMAERLGPDTVEGFKAWLRVNLSGYSLDPVTGWLNPGEALAEAYAQVVAVGRDNAGAPVRILYDLLVRSADRETEWSDTSSEQDMGTGVRSERLEGIDPAGQVRDLLAQIETGRKVLEFLDENPMIRTHFPLRAGDAPPGELGSYGAFWPHELSMETYTDGRGLIDQVLTSVHEMVHAQYHVRGITGLTIERQQTMSREEFVAAMVDEEAHAEAQAIRAGWELRALGYRVPGTKLEEVYVSAAAEYLRNSQVAGSKTDADAVHEQGVAAVRELVGLDPAQKGMGYNKTYGDMWDQANPAAGSAVSGDKGSRAYWYRPADPAVAAELHRSVLEHRDLDLQRSEVADRIREMAAELGLDSGLTKTQLHNAVESQLRRPAGISDDPAGYRRRQYDLRTLDDLITRSAWQQSLWSHALLRLEVLLARDVLTTTIRDNAAPGSGARLLTDQVAYLPGTPDRIVVAALVSGHAEALEAVGRDPETAAILERGDIETEYRRLGYHPDGSFQVEPIEKADPHRVWSTVDLTEPDSHADRTSAERVAGLRRELADTNRTRVGPWADSILRDWEVRIEYATDADNQYDPVRNTLVLDPGMSDGRQLAAMVHAAIHIEAAGSRETPVGTQYRMQTPRWDYVRSMLAEEGRAHALEIIAIRELRTAGFDIPETALESAYTTAFDTERARLAARDPGRSAADLDALANIAGLRALRPELASHRLPSGRTYAEYYSTAWDHSRGVRSMDRIVADTRAAGPAVTADGEVLPSQVLENSGARTVEQVRYANGSELVKTYFTDPDRGTAALLASVVGRAFGAAVPPAVYESHMLYQSVPQGRPAERISADVHESVAPYVDTEEALVLGLLDIVTGNPGRSGAEFYLNPEREAVAALGHYRAFEDGGPAPSEIGPFAGDLLHRADDGTVEYRDGALPVSVIDGFIERFATTRPAFEQYEKLDWYDQSMERLRQLRAHSRDDSRSTADLDRARAVGSAAVDSYVNRYGAGNGYGVRATVDSAGVVRAEIRTGENTPRGVDMFSDVLRNLGHLATEFRVEWIAADAIADDLPAYNGDGTPTPVVTRTGVVDTAISQLAAQHGFTRIDGSGRAPGQSTESRAAAVRFLRPEEPGAVGIEPVVGPEQSMVVSDDPNARRPGDAPAEPANPARERDGQVPDTFRDDVPEKLHDFSGKSPAEVGRELQALLAGRERPVEVFGFDKLPDDAAPAVQDIAHAIARLLELDPPLDVRQIGFGRMRDRHDVRVAETDTGHRYTEAIIFGIDQFTRPSWDTGTGDYFLEKILKDIDNEILPEIFAVQPGPALAAQAFAHALDHAGGYRARELVHAELTHYFDRNRPRKYLSRERWSLDGPSYRRWLKRVLPRTSFVDRWHDIVPRKALIDGFTSHWVASNSSGVVQTSEQRAVNRTLADLLAVQDGVEPRPLDPERAVPVPLPEPTAAEQLGAVDETGAPIQDDFTGKSPRETSELLTEKLLKLAGKPVVVYGLDRNVDPEIAREWARFLVHSFETDEFMDVRATGNGQFEIGGNRNHYVSARTYYGFTPFVTKGNPTEPDMDRPIYVDRIQFNSDFAEKAEFLCRAVDSAVESGHLAPDAGKRPVWWIGGHEWGHALDAAGTGLFRRYIGDVLLGLFMHNRSGNPTISDYWTWLSPNLSGYSKMHEPGTQQINPREVGAEAVPEVRWRGRENIGDHEVIAVVYDLLVELARAQHNDRVPSRRLTELLELRGVYRLESTGTIIDGLNPFAAIPEGEGGGTIVGSDASIEAGGIGSPTPDTPGAAAPRWAPEPPADPPADRLVVPPAAPDSLASRIGPPAPVRTDGVPATQNGTEPPSVTATEPAPPDPGEPGWRLLRLRDEVELARELYHRPESRHAAVAMLDRLREVLTALHPGATSAEIDNAFYAPENTKAGGMVPRSVSLAELRREGNLRELMAAVYNAMLRSGELAANPSTTTLDDGVAALLNEKNWTEKARRLGLDADALGQVRAWVTGDDPQGTIGKRDIRDVRNTVRYPGDRDIADERTLSSADERERDPREQVRRGLTVQDWALLGMPLSARELAAIPDDLVALRKSRLDPGRVLPRDDRGRVDADALESELAAEDDAFRFAVPLYEYDDNGRRMRDEAGDAVVSGVLVYREVGPVDAETASRLDPGEFAVPLPWGAGVSRVAFAKDGEWFREVAVEQRVPLLAGLSGTAARVAARFLWMRPPGVSEVDAAGAILAFLSPQHHSLYEQVRGMRMSGLRLVDDAVLRSPGGKVGELYRAVFELFGVPAPEGSARVARFSAGGIGANPAEPHGVPATDREIRRPGYTGSAANTTADGSRPADIGGTDDPVRGPHSRSRAHYATTEPELPPDPRPRGESTELVLDDEGQLRDPDGELYTGSKADAFVMNAAGRFRTVGAVFGHGELVAEYAQSDDPADAVAGFGMWAVEAGRVTFLWPDGAGRFRDAGFDPLYTAQVLDQLRRHGVDLAPARFWSSARGALWHPDIGAPTVDRVIAEGGAALLAERGSGTAERAGLLDGFGDGFAIRGEAVESEDGLIRVALAVEPVRGEPGRAVLELSAGKAVRYAEVEPGSEPERVNAALNALDEKLTEWLGYTPRGRNIPELPVADSNRFEEE</sequence>
<feature type="compositionally biased region" description="Basic and acidic residues" evidence="1">
    <location>
        <begin position="2032"/>
        <end position="2055"/>
    </location>
</feature>
<evidence type="ECO:0000313" key="2">
    <source>
        <dbReference type="EMBL" id="GGL39858.1"/>
    </source>
</evidence>
<dbReference type="PANTHER" id="PTHR48125:SF12">
    <property type="entry name" value="AT HOOK TRANSCRIPTION FACTOR FAMILY-RELATED"/>
    <property type="match status" value="1"/>
</dbReference>
<feature type="compositionally biased region" description="Low complexity" evidence="1">
    <location>
        <begin position="583"/>
        <end position="604"/>
    </location>
</feature>
<feature type="region of interest" description="Disordered" evidence="1">
    <location>
        <begin position="1997"/>
        <end position="2059"/>
    </location>
</feature>
<reference evidence="2" key="2">
    <citation type="submission" date="2020-09" db="EMBL/GenBank/DDBJ databases">
        <authorList>
            <person name="Sun Q."/>
            <person name="Zhou Y."/>
        </authorList>
    </citation>
    <scope>NUCLEOTIDE SEQUENCE</scope>
    <source>
        <strain evidence="2">CGMCC 4.3508</strain>
    </source>
</reference>
<feature type="region of interest" description="Disordered" evidence="1">
    <location>
        <begin position="2894"/>
        <end position="2915"/>
    </location>
</feature>
<feature type="compositionally biased region" description="Polar residues" evidence="1">
    <location>
        <begin position="2702"/>
        <end position="2714"/>
    </location>
</feature>
<feature type="compositionally biased region" description="Polar residues" evidence="1">
    <location>
        <begin position="411"/>
        <end position="422"/>
    </location>
</feature>
<feature type="compositionally biased region" description="Low complexity" evidence="1">
    <location>
        <begin position="473"/>
        <end position="491"/>
    </location>
</feature>
<comment type="caution">
    <text evidence="2">The sequence shown here is derived from an EMBL/GenBank/DDBJ whole genome shotgun (WGS) entry which is preliminary data.</text>
</comment>
<name>A0A917RX79_9NOCA</name>
<accession>A0A917RX79</accession>
<feature type="region of interest" description="Disordered" evidence="1">
    <location>
        <begin position="2638"/>
        <end position="2727"/>
    </location>
</feature>